<dbReference type="SUPFAM" id="SSF57959">
    <property type="entry name" value="Leucine zipper domain"/>
    <property type="match status" value="1"/>
</dbReference>
<comment type="subcellular location">
    <subcellularLocation>
        <location evidence="1">Nucleus</location>
    </subcellularLocation>
</comment>
<dbReference type="GO" id="GO:0005634">
    <property type="term" value="C:nucleus"/>
    <property type="evidence" value="ECO:0007669"/>
    <property type="project" value="UniProtKB-SubCell"/>
</dbReference>
<organism evidence="9">
    <name type="scientific">Oikopleura dioica</name>
    <name type="common">Tunicate</name>
    <dbReference type="NCBI Taxonomy" id="34765"/>
    <lineage>
        <taxon>Eukaryota</taxon>
        <taxon>Metazoa</taxon>
        <taxon>Chordata</taxon>
        <taxon>Tunicata</taxon>
        <taxon>Appendicularia</taxon>
        <taxon>Copelata</taxon>
        <taxon>Oikopleuridae</taxon>
        <taxon>Oikopleura</taxon>
    </lineage>
</organism>
<evidence type="ECO:0000313" key="10">
    <source>
        <dbReference type="Proteomes" id="UP000001307"/>
    </source>
</evidence>
<dbReference type="Pfam" id="PF07716">
    <property type="entry name" value="bZIP_2"/>
    <property type="match status" value="1"/>
</dbReference>
<dbReference type="SMART" id="SM00338">
    <property type="entry name" value="BRLZ"/>
    <property type="match status" value="1"/>
</dbReference>
<dbReference type="GO" id="GO:0000981">
    <property type="term" value="F:DNA-binding transcription factor activity, RNA polymerase II-specific"/>
    <property type="evidence" value="ECO:0007669"/>
    <property type="project" value="TreeGrafter"/>
</dbReference>
<dbReference type="InParanoid" id="E4Y3K5"/>
<keyword evidence="7" id="KW-0539">Nucleus</keyword>
<dbReference type="AlphaFoldDB" id="E4Y3K5"/>
<name>E4Y3K5_OIKDI</name>
<dbReference type="Proteomes" id="UP000001307">
    <property type="component" value="Unassembled WGS sequence"/>
</dbReference>
<dbReference type="GO" id="GO:0000978">
    <property type="term" value="F:RNA polymerase II cis-regulatory region sequence-specific DNA binding"/>
    <property type="evidence" value="ECO:0007669"/>
    <property type="project" value="TreeGrafter"/>
</dbReference>
<dbReference type="Gene3D" id="1.20.5.170">
    <property type="match status" value="1"/>
</dbReference>
<comment type="similarity">
    <text evidence="3">Belongs to the bZIP family. PAR subfamily.</text>
</comment>
<evidence type="ECO:0000256" key="7">
    <source>
        <dbReference type="ARBA" id="ARBA00023242"/>
    </source>
</evidence>
<accession>E4Y3K5</accession>
<dbReference type="CDD" id="cd14695">
    <property type="entry name" value="bZIP_HLF"/>
    <property type="match status" value="1"/>
</dbReference>
<evidence type="ECO:0000259" key="8">
    <source>
        <dbReference type="PROSITE" id="PS50217"/>
    </source>
</evidence>
<keyword evidence="10" id="KW-1185">Reference proteome</keyword>
<evidence type="ECO:0000256" key="1">
    <source>
        <dbReference type="ARBA" id="ARBA00004123"/>
    </source>
</evidence>
<comment type="similarity">
    <text evidence="2">Belongs to the bZIP family. NFIL3 subfamily.</text>
</comment>
<evidence type="ECO:0000256" key="2">
    <source>
        <dbReference type="ARBA" id="ARBA00006079"/>
    </source>
</evidence>
<feature type="non-terminal residue" evidence="9">
    <location>
        <position position="1"/>
    </location>
</feature>
<dbReference type="FunFam" id="1.20.5.170:FF:000025">
    <property type="entry name" value="nuclear factor interleukin-3-regulated protein-like"/>
    <property type="match status" value="1"/>
</dbReference>
<proteinExistence type="inferred from homology"/>
<evidence type="ECO:0000313" key="9">
    <source>
        <dbReference type="EMBL" id="CBY16405.1"/>
    </source>
</evidence>
<dbReference type="InterPro" id="IPR004827">
    <property type="entry name" value="bZIP"/>
</dbReference>
<keyword evidence="6" id="KW-0804">Transcription</keyword>
<evidence type="ECO:0000256" key="5">
    <source>
        <dbReference type="ARBA" id="ARBA00023125"/>
    </source>
</evidence>
<evidence type="ECO:0000256" key="4">
    <source>
        <dbReference type="ARBA" id="ARBA00023015"/>
    </source>
</evidence>
<dbReference type="PROSITE" id="PS50217">
    <property type="entry name" value="BZIP"/>
    <property type="match status" value="1"/>
</dbReference>
<evidence type="ECO:0000256" key="6">
    <source>
        <dbReference type="ARBA" id="ARBA00023163"/>
    </source>
</evidence>
<keyword evidence="4" id="KW-0805">Transcription regulation</keyword>
<feature type="domain" description="BZIP" evidence="8">
    <location>
        <begin position="29"/>
        <end position="92"/>
    </location>
</feature>
<dbReference type="InterPro" id="IPR046347">
    <property type="entry name" value="bZIP_sf"/>
</dbReference>
<dbReference type="PANTHER" id="PTHR11988">
    <property type="entry name" value="THYROTROPH EMBRYONIC FACTOR RELATED"/>
    <property type="match status" value="1"/>
</dbReference>
<sequence length="105" mass="12421">KYNITSEDLKCTQPKTKKKRNFVNEKEKNDTYWQKRQKNNLAAKRSRESKRARDNKIVDTANLLEKENSSLKEQIFRVRSQVLDVREQLQQLTAIYGTPAFLGDF</sequence>
<dbReference type="EMBL" id="FN654169">
    <property type="protein sequence ID" value="CBY16405.1"/>
    <property type="molecule type" value="Genomic_DNA"/>
</dbReference>
<protein>
    <recommendedName>
        <fullName evidence="8">BZIP domain-containing protein</fullName>
    </recommendedName>
</protein>
<dbReference type="InterPro" id="IPR040223">
    <property type="entry name" value="PAR_bZIP"/>
</dbReference>
<reference evidence="9" key="1">
    <citation type="journal article" date="2010" name="Science">
        <title>Plasticity of animal genome architecture unmasked by rapid evolution of a pelagic tunicate.</title>
        <authorList>
            <person name="Denoeud F."/>
            <person name="Henriet S."/>
            <person name="Mungpakdee S."/>
            <person name="Aury J.M."/>
            <person name="Da Silva C."/>
            <person name="Brinkmann H."/>
            <person name="Mikhaleva J."/>
            <person name="Olsen L.C."/>
            <person name="Jubin C."/>
            <person name="Canestro C."/>
            <person name="Bouquet J.M."/>
            <person name="Danks G."/>
            <person name="Poulain J."/>
            <person name="Campsteijn C."/>
            <person name="Adamski M."/>
            <person name="Cross I."/>
            <person name="Yadetie F."/>
            <person name="Muffato M."/>
            <person name="Louis A."/>
            <person name="Butcher S."/>
            <person name="Tsagkogeorga G."/>
            <person name="Konrad A."/>
            <person name="Singh S."/>
            <person name="Jensen M.F."/>
            <person name="Cong E.H."/>
            <person name="Eikeseth-Otteraa H."/>
            <person name="Noel B."/>
            <person name="Anthouard V."/>
            <person name="Porcel B.M."/>
            <person name="Kachouri-Lafond R."/>
            <person name="Nishino A."/>
            <person name="Ugolini M."/>
            <person name="Chourrout P."/>
            <person name="Nishida H."/>
            <person name="Aasland R."/>
            <person name="Huzurbazar S."/>
            <person name="Westhof E."/>
            <person name="Delsuc F."/>
            <person name="Lehrach H."/>
            <person name="Reinhardt R."/>
            <person name="Weissenbach J."/>
            <person name="Roy S.W."/>
            <person name="Artiguenave F."/>
            <person name="Postlethwait J.H."/>
            <person name="Manak J.R."/>
            <person name="Thompson E.M."/>
            <person name="Jaillon O."/>
            <person name="Du Pasquier L."/>
            <person name="Boudinot P."/>
            <person name="Liberles D.A."/>
            <person name="Volff J.N."/>
            <person name="Philippe H."/>
            <person name="Lenhard B."/>
            <person name="Roest Crollius H."/>
            <person name="Wincker P."/>
            <person name="Chourrout D."/>
        </authorList>
    </citation>
    <scope>NUCLEOTIDE SEQUENCE [LARGE SCALE GENOMIC DNA]</scope>
</reference>
<dbReference type="PANTHER" id="PTHR11988:SF27">
    <property type="entry name" value="GH27708P"/>
    <property type="match status" value="1"/>
</dbReference>
<gene>
    <name evidence="9" type="ORF">GSOID_T00001562001</name>
</gene>
<evidence type="ECO:0000256" key="3">
    <source>
        <dbReference type="ARBA" id="ARBA00009208"/>
    </source>
</evidence>
<keyword evidence="5" id="KW-0238">DNA-binding</keyword>
<dbReference type="OrthoDB" id="6022300at2759"/>